<comment type="subcellular location">
    <subcellularLocation>
        <location evidence="1">Cell inner membrane</location>
        <topology evidence="1">Single-pass membrane protein</topology>
        <orientation evidence="1">Periplasmic side</orientation>
    </subcellularLocation>
</comment>
<dbReference type="PANTHER" id="PTHR33446">
    <property type="entry name" value="PROTEIN TONB-RELATED"/>
    <property type="match status" value="1"/>
</dbReference>
<evidence type="ECO:0000256" key="10">
    <source>
        <dbReference type="SAM" id="MobiDB-lite"/>
    </source>
</evidence>
<dbReference type="GO" id="GO:0031992">
    <property type="term" value="F:energy transducer activity"/>
    <property type="evidence" value="ECO:0007669"/>
    <property type="project" value="InterPro"/>
</dbReference>
<feature type="transmembrane region" description="Helical" evidence="11">
    <location>
        <begin position="12"/>
        <end position="33"/>
    </location>
</feature>
<dbReference type="PANTHER" id="PTHR33446:SF2">
    <property type="entry name" value="PROTEIN TONB"/>
    <property type="match status" value="1"/>
</dbReference>
<dbReference type="InterPro" id="IPR037682">
    <property type="entry name" value="TonB_C"/>
</dbReference>
<dbReference type="AlphaFoldDB" id="A0A5P8P3H2"/>
<dbReference type="RefSeq" id="WP_152308095.1">
    <property type="nucleotide sequence ID" value="NZ_CP043617.1"/>
</dbReference>
<dbReference type="GO" id="GO:0098797">
    <property type="term" value="C:plasma membrane protein complex"/>
    <property type="evidence" value="ECO:0007669"/>
    <property type="project" value="TreeGrafter"/>
</dbReference>
<evidence type="ECO:0000259" key="12">
    <source>
        <dbReference type="PROSITE" id="PS52015"/>
    </source>
</evidence>
<keyword evidence="8 11" id="KW-1133">Transmembrane helix</keyword>
<feature type="domain" description="TonB C-terminal" evidence="12">
    <location>
        <begin position="124"/>
        <end position="212"/>
    </location>
</feature>
<evidence type="ECO:0000256" key="1">
    <source>
        <dbReference type="ARBA" id="ARBA00004383"/>
    </source>
</evidence>
<dbReference type="NCBIfam" id="TIGR01352">
    <property type="entry name" value="tonB_Cterm"/>
    <property type="match status" value="1"/>
</dbReference>
<dbReference type="Gene3D" id="3.30.1150.10">
    <property type="match status" value="1"/>
</dbReference>
<dbReference type="KEGG" id="sulg:FJR48_10580"/>
<dbReference type="GO" id="GO:0015891">
    <property type="term" value="P:siderophore transport"/>
    <property type="evidence" value="ECO:0007669"/>
    <property type="project" value="InterPro"/>
</dbReference>
<keyword evidence="3" id="KW-0813">Transport</keyword>
<sequence>MSKKIYNTKLRPFYAFVSMILGGLLMVILVISFNKNVDEKEDKEKAKSRIVQVKKQKKQVTQKPKPEPKPKPKKQTPKAPPPNLSNILGGVSMNIPEFASQGITGDSTDLLESIVEDTVMSESSVDSKPKVTSRSAMEYPESAAKDGIKGFVIVNLLISKDGSVELAKIIESQPEGVFDNTVLNGVRGWRFTPARYKGKSVKVWAKQKVSFN</sequence>
<organism evidence="13 14">
    <name type="scientific">Sulfurimonas lithotrophica</name>
    <dbReference type="NCBI Taxonomy" id="2590022"/>
    <lineage>
        <taxon>Bacteria</taxon>
        <taxon>Pseudomonadati</taxon>
        <taxon>Campylobacterota</taxon>
        <taxon>Epsilonproteobacteria</taxon>
        <taxon>Campylobacterales</taxon>
        <taxon>Sulfurimonadaceae</taxon>
        <taxon>Sulfurimonas</taxon>
    </lineage>
</organism>
<dbReference type="GO" id="GO:0030288">
    <property type="term" value="C:outer membrane-bounded periplasmic space"/>
    <property type="evidence" value="ECO:0007669"/>
    <property type="project" value="InterPro"/>
</dbReference>
<evidence type="ECO:0000313" key="13">
    <source>
        <dbReference type="EMBL" id="QFR50147.1"/>
    </source>
</evidence>
<protein>
    <submittedName>
        <fullName evidence="13">Energy transducer TonB</fullName>
    </submittedName>
</protein>
<feature type="compositionally biased region" description="Basic residues" evidence="10">
    <location>
        <begin position="48"/>
        <end position="60"/>
    </location>
</feature>
<accession>A0A5P8P3H2</accession>
<name>A0A5P8P3H2_9BACT</name>
<keyword evidence="7" id="KW-0653">Protein transport</keyword>
<evidence type="ECO:0000256" key="4">
    <source>
        <dbReference type="ARBA" id="ARBA00022475"/>
    </source>
</evidence>
<evidence type="ECO:0000256" key="3">
    <source>
        <dbReference type="ARBA" id="ARBA00022448"/>
    </source>
</evidence>
<evidence type="ECO:0000256" key="7">
    <source>
        <dbReference type="ARBA" id="ARBA00022927"/>
    </source>
</evidence>
<comment type="similarity">
    <text evidence="2">Belongs to the TonB family.</text>
</comment>
<evidence type="ECO:0000256" key="2">
    <source>
        <dbReference type="ARBA" id="ARBA00006555"/>
    </source>
</evidence>
<dbReference type="EMBL" id="CP043617">
    <property type="protein sequence ID" value="QFR50147.1"/>
    <property type="molecule type" value="Genomic_DNA"/>
</dbReference>
<proteinExistence type="inferred from homology"/>
<evidence type="ECO:0000256" key="6">
    <source>
        <dbReference type="ARBA" id="ARBA00022692"/>
    </source>
</evidence>
<reference evidence="13 14" key="1">
    <citation type="submission" date="2019-09" db="EMBL/GenBank/DDBJ databases">
        <title>Sulfurimonas gotlandica sp. nov., a chemoautotrophic and psychrotolerant epsilonproteobacterium isolated from a pelagic redoxcline, and an emended description of the genus Sulfurimonas.</title>
        <authorList>
            <person name="Wang S."/>
            <person name="Jiang L."/>
            <person name="Shao S."/>
        </authorList>
    </citation>
    <scope>NUCLEOTIDE SEQUENCE [LARGE SCALE GENOMIC DNA]</scope>
    <source>
        <strain evidence="13 14">GYSZ_1</strain>
    </source>
</reference>
<keyword evidence="9 11" id="KW-0472">Membrane</keyword>
<dbReference type="Proteomes" id="UP000326944">
    <property type="component" value="Chromosome"/>
</dbReference>
<dbReference type="OrthoDB" id="9810145at2"/>
<dbReference type="PRINTS" id="PR01374">
    <property type="entry name" value="TONBPROTEIN"/>
</dbReference>
<dbReference type="SUPFAM" id="SSF74653">
    <property type="entry name" value="TolA/TonB C-terminal domain"/>
    <property type="match status" value="1"/>
</dbReference>
<evidence type="ECO:0000313" key="14">
    <source>
        <dbReference type="Proteomes" id="UP000326944"/>
    </source>
</evidence>
<dbReference type="InterPro" id="IPR051045">
    <property type="entry name" value="TonB-dependent_transducer"/>
</dbReference>
<keyword evidence="6 11" id="KW-0812">Transmembrane</keyword>
<feature type="region of interest" description="Disordered" evidence="10">
    <location>
        <begin position="41"/>
        <end position="86"/>
    </location>
</feature>
<evidence type="ECO:0000256" key="5">
    <source>
        <dbReference type="ARBA" id="ARBA00022519"/>
    </source>
</evidence>
<dbReference type="GO" id="GO:0055085">
    <property type="term" value="P:transmembrane transport"/>
    <property type="evidence" value="ECO:0007669"/>
    <property type="project" value="InterPro"/>
</dbReference>
<dbReference type="PROSITE" id="PS52015">
    <property type="entry name" value="TONB_CTD"/>
    <property type="match status" value="1"/>
</dbReference>
<evidence type="ECO:0000256" key="9">
    <source>
        <dbReference type="ARBA" id="ARBA00023136"/>
    </source>
</evidence>
<dbReference type="Pfam" id="PF03544">
    <property type="entry name" value="TonB_C"/>
    <property type="match status" value="1"/>
</dbReference>
<keyword evidence="5" id="KW-0997">Cell inner membrane</keyword>
<dbReference type="InterPro" id="IPR003538">
    <property type="entry name" value="TonB"/>
</dbReference>
<evidence type="ECO:0000256" key="8">
    <source>
        <dbReference type="ARBA" id="ARBA00022989"/>
    </source>
</evidence>
<dbReference type="InterPro" id="IPR006260">
    <property type="entry name" value="TonB/TolA_C"/>
</dbReference>
<keyword evidence="4" id="KW-1003">Cell membrane</keyword>
<dbReference type="GO" id="GO:0015031">
    <property type="term" value="P:protein transport"/>
    <property type="evidence" value="ECO:0007669"/>
    <property type="project" value="UniProtKB-KW"/>
</dbReference>
<gene>
    <name evidence="13" type="ORF">FJR48_10580</name>
</gene>
<evidence type="ECO:0000256" key="11">
    <source>
        <dbReference type="SAM" id="Phobius"/>
    </source>
</evidence>
<keyword evidence="14" id="KW-1185">Reference proteome</keyword>